<evidence type="ECO:0000313" key="1">
    <source>
        <dbReference type="EMBL" id="KAI8567045.1"/>
    </source>
</evidence>
<reference evidence="1" key="1">
    <citation type="submission" date="2022-02" db="EMBL/GenBank/DDBJ databases">
        <title>Plant Genome Project.</title>
        <authorList>
            <person name="Zhang R.-G."/>
        </authorList>
    </citation>
    <scope>NUCLEOTIDE SEQUENCE</scope>
    <source>
        <strain evidence="1">AT1</strain>
    </source>
</reference>
<protein>
    <submittedName>
        <fullName evidence="1">Uncharacterized protein</fullName>
    </submittedName>
</protein>
<comment type="caution">
    <text evidence="1">The sequence shown here is derived from an EMBL/GenBank/DDBJ whole genome shotgun (WGS) entry which is preliminary data.</text>
</comment>
<sequence>MIALARREKRPHVARSWKGHLRLKLVGDDKFNCNLWVALDIRNFVVIFSIKGGFLLFQLMKLGFCCYLSWVSG</sequence>
<evidence type="ECO:0000313" key="2">
    <source>
        <dbReference type="Proteomes" id="UP001062846"/>
    </source>
</evidence>
<dbReference type="EMBL" id="CM046389">
    <property type="protein sequence ID" value="KAI8567045.1"/>
    <property type="molecule type" value="Genomic_DNA"/>
</dbReference>
<proteinExistence type="predicted"/>
<keyword evidence="2" id="KW-1185">Reference proteome</keyword>
<dbReference type="Proteomes" id="UP001062846">
    <property type="component" value="Chromosome 2"/>
</dbReference>
<gene>
    <name evidence="1" type="ORF">RHMOL_Rhmol02G0090600</name>
</gene>
<organism evidence="1 2">
    <name type="scientific">Rhododendron molle</name>
    <name type="common">Chinese azalea</name>
    <name type="synonym">Azalea mollis</name>
    <dbReference type="NCBI Taxonomy" id="49168"/>
    <lineage>
        <taxon>Eukaryota</taxon>
        <taxon>Viridiplantae</taxon>
        <taxon>Streptophyta</taxon>
        <taxon>Embryophyta</taxon>
        <taxon>Tracheophyta</taxon>
        <taxon>Spermatophyta</taxon>
        <taxon>Magnoliopsida</taxon>
        <taxon>eudicotyledons</taxon>
        <taxon>Gunneridae</taxon>
        <taxon>Pentapetalae</taxon>
        <taxon>asterids</taxon>
        <taxon>Ericales</taxon>
        <taxon>Ericaceae</taxon>
        <taxon>Ericoideae</taxon>
        <taxon>Rhodoreae</taxon>
        <taxon>Rhododendron</taxon>
    </lineage>
</organism>
<accession>A0ACC0PNI8</accession>
<name>A0ACC0PNI8_RHOML</name>